<evidence type="ECO:0000256" key="1">
    <source>
        <dbReference type="SAM" id="MobiDB-lite"/>
    </source>
</evidence>
<evidence type="ECO:0000313" key="3">
    <source>
        <dbReference type="Proteomes" id="UP001164761"/>
    </source>
</evidence>
<dbReference type="Proteomes" id="UP001164761">
    <property type="component" value="Chromosome"/>
</dbReference>
<evidence type="ECO:0008006" key="4">
    <source>
        <dbReference type="Google" id="ProtNLM"/>
    </source>
</evidence>
<feature type="compositionally biased region" description="Basic and acidic residues" evidence="1">
    <location>
        <begin position="1"/>
        <end position="19"/>
    </location>
</feature>
<feature type="region of interest" description="Disordered" evidence="1">
    <location>
        <begin position="1"/>
        <end position="62"/>
    </location>
</feature>
<organism evidence="2 3">
    <name type="scientific">Alicyclobacillus fastidiosus</name>
    <dbReference type="NCBI Taxonomy" id="392011"/>
    <lineage>
        <taxon>Bacteria</taxon>
        <taxon>Bacillati</taxon>
        <taxon>Bacillota</taxon>
        <taxon>Bacilli</taxon>
        <taxon>Bacillales</taxon>
        <taxon>Alicyclobacillaceae</taxon>
        <taxon>Alicyclobacillus</taxon>
    </lineage>
</organism>
<evidence type="ECO:0000313" key="2">
    <source>
        <dbReference type="EMBL" id="WAH42948.1"/>
    </source>
</evidence>
<dbReference type="EMBL" id="CP104067">
    <property type="protein sequence ID" value="WAH42948.1"/>
    <property type="molecule type" value="Genomic_DNA"/>
</dbReference>
<gene>
    <name evidence="2" type="ORF">NZD89_05885</name>
</gene>
<protein>
    <recommendedName>
        <fullName evidence="4">DUF4025 domain-containing protein</fullName>
    </recommendedName>
</protein>
<keyword evidence="3" id="KW-1185">Reference proteome</keyword>
<reference evidence="2" key="1">
    <citation type="submission" date="2022-08" db="EMBL/GenBank/DDBJ databases">
        <title>Alicyclobacillus fastidiosus DSM 17978, complete genome.</title>
        <authorList>
            <person name="Wang Q."/>
            <person name="Cai R."/>
            <person name="Wang Z."/>
        </authorList>
    </citation>
    <scope>NUCLEOTIDE SEQUENCE</scope>
    <source>
        <strain evidence="2">DSM 17978</strain>
    </source>
</reference>
<sequence length="62" mass="6970">MERKRFAAQHDEHGRERNEQQLAPGLNGVEGLNAEATPEEIAEDNATKVTNLKFDEYDPSDS</sequence>
<name>A0ABY6ZK23_9BACL</name>
<accession>A0ABY6ZK23</accession>
<proteinExistence type="predicted"/>
<dbReference type="RefSeq" id="WP_268006825.1">
    <property type="nucleotide sequence ID" value="NZ_BSUT01000001.1"/>
</dbReference>